<evidence type="ECO:0000313" key="2">
    <source>
        <dbReference type="Proteomes" id="UP000481861"/>
    </source>
</evidence>
<evidence type="ECO:0000313" key="1">
    <source>
        <dbReference type="EMBL" id="KAF2870634.1"/>
    </source>
</evidence>
<organism evidence="1 2">
    <name type="scientific">Massariosphaeria phaeospora</name>
    <dbReference type="NCBI Taxonomy" id="100035"/>
    <lineage>
        <taxon>Eukaryota</taxon>
        <taxon>Fungi</taxon>
        <taxon>Dikarya</taxon>
        <taxon>Ascomycota</taxon>
        <taxon>Pezizomycotina</taxon>
        <taxon>Dothideomycetes</taxon>
        <taxon>Pleosporomycetidae</taxon>
        <taxon>Pleosporales</taxon>
        <taxon>Pleosporales incertae sedis</taxon>
        <taxon>Massariosphaeria</taxon>
    </lineage>
</organism>
<keyword evidence="2" id="KW-1185">Reference proteome</keyword>
<dbReference type="AlphaFoldDB" id="A0A7C8I4H2"/>
<gene>
    <name evidence="1" type="ORF">BDV95DRAFT_65164</name>
</gene>
<name>A0A7C8I4H2_9PLEO</name>
<protein>
    <submittedName>
        <fullName evidence="1">Uncharacterized protein</fullName>
    </submittedName>
</protein>
<accession>A0A7C8I4H2</accession>
<reference evidence="1 2" key="1">
    <citation type="submission" date="2020-01" db="EMBL/GenBank/DDBJ databases">
        <authorList>
            <consortium name="DOE Joint Genome Institute"/>
            <person name="Haridas S."/>
            <person name="Albert R."/>
            <person name="Binder M."/>
            <person name="Bloem J."/>
            <person name="Labutti K."/>
            <person name="Salamov A."/>
            <person name="Andreopoulos B."/>
            <person name="Baker S.E."/>
            <person name="Barry K."/>
            <person name="Bills G."/>
            <person name="Bluhm B.H."/>
            <person name="Cannon C."/>
            <person name="Castanera R."/>
            <person name="Culley D.E."/>
            <person name="Daum C."/>
            <person name="Ezra D."/>
            <person name="Gonzalez J.B."/>
            <person name="Henrissat B."/>
            <person name="Kuo A."/>
            <person name="Liang C."/>
            <person name="Lipzen A."/>
            <person name="Lutzoni F."/>
            <person name="Magnuson J."/>
            <person name="Mondo S."/>
            <person name="Nolan M."/>
            <person name="Ohm R."/>
            <person name="Pangilinan J."/>
            <person name="Park H.-J.H."/>
            <person name="Ramirez L."/>
            <person name="Alfaro M."/>
            <person name="Sun H."/>
            <person name="Tritt A."/>
            <person name="Yoshinaga Y."/>
            <person name="Zwiers L.-H.L."/>
            <person name="Turgeon B.G."/>
            <person name="Goodwin S.B."/>
            <person name="Spatafora J.W."/>
            <person name="Crous P.W."/>
            <person name="Grigoriev I.V."/>
        </authorList>
    </citation>
    <scope>NUCLEOTIDE SEQUENCE [LARGE SCALE GENOMIC DNA]</scope>
    <source>
        <strain evidence="1 2">CBS 611.86</strain>
    </source>
</reference>
<dbReference type="EMBL" id="JAADJZ010000013">
    <property type="protein sequence ID" value="KAF2870634.1"/>
    <property type="molecule type" value="Genomic_DNA"/>
</dbReference>
<dbReference type="Proteomes" id="UP000481861">
    <property type="component" value="Unassembled WGS sequence"/>
</dbReference>
<comment type="caution">
    <text evidence="1">The sequence shown here is derived from an EMBL/GenBank/DDBJ whole genome shotgun (WGS) entry which is preliminary data.</text>
</comment>
<sequence length="204" mass="23039">MSPTETLSPGHTTLVLSSTATAILATCREIHEEAKPFVAKSINDWVVAGGIKITLKPAFDHYLSLAITVSAFLELYDVRIYHNRPAASTKEQGCVGERYHFSLHSRFTAVEEKAAMDKCTAILERQQSKCIQFTMRIPRKMREHTAAVIAKGTVDLRNTCMHCDSLAQETVPLAEADRHLHNHDHPGLDIRLLRPDEWRRDRIL</sequence>
<proteinExistence type="predicted"/>